<dbReference type="AlphaFoldDB" id="A0A1M4W6J6"/>
<name>A0A1M4W6J6_9BACL</name>
<proteinExistence type="predicted"/>
<gene>
    <name evidence="1" type="ORF">SAMN05444392_10362</name>
</gene>
<keyword evidence="2" id="KW-1185">Reference proteome</keyword>
<evidence type="ECO:0000313" key="2">
    <source>
        <dbReference type="Proteomes" id="UP000184476"/>
    </source>
</evidence>
<evidence type="ECO:0000313" key="1">
    <source>
        <dbReference type="EMBL" id="SHE76846.1"/>
    </source>
</evidence>
<dbReference type="Proteomes" id="UP000184476">
    <property type="component" value="Unassembled WGS sequence"/>
</dbReference>
<dbReference type="EMBL" id="FQVL01000003">
    <property type="protein sequence ID" value="SHE76846.1"/>
    <property type="molecule type" value="Genomic_DNA"/>
</dbReference>
<organism evidence="1 2">
    <name type="scientific">Seinonella peptonophila</name>
    <dbReference type="NCBI Taxonomy" id="112248"/>
    <lineage>
        <taxon>Bacteria</taxon>
        <taxon>Bacillati</taxon>
        <taxon>Bacillota</taxon>
        <taxon>Bacilli</taxon>
        <taxon>Bacillales</taxon>
        <taxon>Thermoactinomycetaceae</taxon>
        <taxon>Seinonella</taxon>
    </lineage>
</organism>
<accession>A0A1M4W6J6</accession>
<protein>
    <submittedName>
        <fullName evidence="1">Uncharacterized protein</fullName>
    </submittedName>
</protein>
<sequence length="196" mass="20620">MGLRLLRSKTSGAYAPAKMGLPISMFALAVVCFTRASEPPLDQLDSGGELAVADLGAELADLVAELAVADLGAELADLVAELAVADLLAEHVVQSDRLVRGENSHTITLGGGDPAAPVLHLQRGASVSGTAVHLETLLQQLFLAGHDPTPLRLSRLCVLLRRTNHRNLITLIPSSTIVKHNTSILFNNTNNAINDG</sequence>
<reference evidence="1 2" key="1">
    <citation type="submission" date="2016-11" db="EMBL/GenBank/DDBJ databases">
        <authorList>
            <person name="Jaros S."/>
            <person name="Januszkiewicz K."/>
            <person name="Wedrychowicz H."/>
        </authorList>
    </citation>
    <scope>NUCLEOTIDE SEQUENCE [LARGE SCALE GENOMIC DNA]</scope>
    <source>
        <strain evidence="1 2">DSM 44666</strain>
    </source>
</reference>